<dbReference type="AlphaFoldDB" id="A0A076MZL0"/>
<protein>
    <recommendedName>
        <fullName evidence="3">MarR family transcriptional regulator</fullName>
    </recommendedName>
</protein>
<dbReference type="OrthoDB" id="3820010at2"/>
<dbReference type="HOGENOM" id="CLU_1665763_0_0_11"/>
<dbReference type="Pfam" id="PF21863">
    <property type="entry name" value="HTH_67"/>
    <property type="match status" value="1"/>
</dbReference>
<accession>A0A076MZL0</accession>
<dbReference type="InterPro" id="IPR054058">
    <property type="entry name" value="HTH_67"/>
</dbReference>
<proteinExistence type="predicted"/>
<organism evidence="1 2">
    <name type="scientific">Amycolatopsis methanolica 239</name>
    <dbReference type="NCBI Taxonomy" id="1068978"/>
    <lineage>
        <taxon>Bacteria</taxon>
        <taxon>Bacillati</taxon>
        <taxon>Actinomycetota</taxon>
        <taxon>Actinomycetes</taxon>
        <taxon>Pseudonocardiales</taxon>
        <taxon>Pseudonocardiaceae</taxon>
        <taxon>Amycolatopsis</taxon>
        <taxon>Amycolatopsis methanolica group</taxon>
    </lineage>
</organism>
<reference evidence="1 2" key="1">
    <citation type="submission" date="2014-07" db="EMBL/GenBank/DDBJ databases">
        <title>Whole Genome Sequence of the Amycolatopsis methanolica 239.</title>
        <authorList>
            <person name="Tang B."/>
        </authorList>
    </citation>
    <scope>NUCLEOTIDE SEQUENCE [LARGE SCALE GENOMIC DNA]</scope>
    <source>
        <strain evidence="1 2">239</strain>
    </source>
</reference>
<dbReference type="KEGG" id="amq:AMETH_6697"/>
<evidence type="ECO:0000313" key="1">
    <source>
        <dbReference type="EMBL" id="AIJ26789.1"/>
    </source>
</evidence>
<evidence type="ECO:0008006" key="3">
    <source>
        <dbReference type="Google" id="ProtNLM"/>
    </source>
</evidence>
<dbReference type="RefSeq" id="WP_017985563.1">
    <property type="nucleotide sequence ID" value="NZ_AQUL01000001.1"/>
</dbReference>
<dbReference type="EMBL" id="CP009110">
    <property type="protein sequence ID" value="AIJ26789.1"/>
    <property type="molecule type" value="Genomic_DNA"/>
</dbReference>
<evidence type="ECO:0000313" key="2">
    <source>
        <dbReference type="Proteomes" id="UP000062973"/>
    </source>
</evidence>
<keyword evidence="2" id="KW-1185">Reference proteome</keyword>
<sequence>MPVEIAREIRPAVQKYGGAFMTSPELAEVEASGLALFAGRQQVSWPADPVARIGHGLMLLREYRGGLHFAVLRAVGLTVPEAVVTDPEGGRARLLRTACSPETTDELIARARRRPDLEARWRRAESLTDEQMGELLEVLSAAHRDALVRSLADLGREE</sequence>
<dbReference type="Proteomes" id="UP000062973">
    <property type="component" value="Chromosome"/>
</dbReference>
<name>A0A076MZL0_AMYME</name>
<gene>
    <name evidence="1" type="ORF">AMETH_6697</name>
</gene>
<dbReference type="PATRIC" id="fig|1068978.7.peg.7194"/>